<name>A0A2R6BAE1_9ARCH</name>
<gene>
    <name evidence="1" type="ORF">B9Q06_05240</name>
</gene>
<dbReference type="EMBL" id="NEXH01000008">
    <property type="protein sequence ID" value="PSN95587.1"/>
    <property type="molecule type" value="Genomic_DNA"/>
</dbReference>
<reference evidence="1 2" key="1">
    <citation type="submission" date="2017-04" db="EMBL/GenBank/DDBJ databases">
        <title>Novel microbial lineages endemic to geothermal iron-oxide mats fill important gaps in the evolutionary history of Archaea.</title>
        <authorList>
            <person name="Jay Z.J."/>
            <person name="Beam J.P."/>
            <person name="Dlakic M."/>
            <person name="Rusch D.B."/>
            <person name="Kozubal M.A."/>
            <person name="Inskeep W.P."/>
        </authorList>
    </citation>
    <scope>NUCLEOTIDE SEQUENCE [LARGE SCALE GENOMIC DNA]</scope>
    <source>
        <strain evidence="1">ECH_B_2</strain>
    </source>
</reference>
<sequence>MLTDEEGFEVPSGLIHGDISSPLQGVYLPHRPAPFVKPQARPPVLYLYPSLFGLHLADSPGWETHPKPFSAFVYSHLAPLLSTDGVSGGELPPSRSGSSLVIKMGFDPLLRGWHKRTLGIAHQPYLWDMKYHKACTA</sequence>
<evidence type="ECO:0000313" key="2">
    <source>
        <dbReference type="Proteomes" id="UP000241284"/>
    </source>
</evidence>
<accession>A0A2R6BAE1</accession>
<comment type="caution">
    <text evidence="1">The sequence shown here is derived from an EMBL/GenBank/DDBJ whole genome shotgun (WGS) entry which is preliminary data.</text>
</comment>
<proteinExistence type="predicted"/>
<dbReference type="Proteomes" id="UP000241284">
    <property type="component" value="Unassembled WGS sequence"/>
</dbReference>
<evidence type="ECO:0000313" key="1">
    <source>
        <dbReference type="EMBL" id="PSN95587.1"/>
    </source>
</evidence>
<protein>
    <submittedName>
        <fullName evidence="1">Uncharacterized protein</fullName>
    </submittedName>
</protein>
<dbReference type="AlphaFoldDB" id="A0A2R6BAE1"/>
<organism evidence="1 2">
    <name type="scientific">Candidatus Marsarchaeota G2 archaeon ECH_B_2</name>
    <dbReference type="NCBI Taxonomy" id="1978160"/>
    <lineage>
        <taxon>Archaea</taxon>
        <taxon>Candidatus Marsarchaeota</taxon>
        <taxon>Candidatus Marsarchaeota group 2</taxon>
    </lineage>
</organism>